<keyword evidence="1" id="KW-0812">Transmembrane</keyword>
<dbReference type="EMBL" id="CP059319">
    <property type="protein sequence ID" value="QTH19672.1"/>
    <property type="molecule type" value="Genomic_DNA"/>
</dbReference>
<keyword evidence="1" id="KW-0472">Membrane</keyword>
<dbReference type="AlphaFoldDB" id="A0A975CYG9"/>
<proteinExistence type="predicted"/>
<evidence type="ECO:0000256" key="1">
    <source>
        <dbReference type="SAM" id="Phobius"/>
    </source>
</evidence>
<evidence type="ECO:0000313" key="2">
    <source>
        <dbReference type="EMBL" id="QTH19672.1"/>
    </source>
</evidence>
<name>A0A975CYG9_9SPHN</name>
<sequence length="144" mass="15710">MIDAASGGAVQQWIVLFTTLATGIGGGSLIKALLDHRRQKRAQTDDVALSLVETLNGRIAKLEQDQVRERALCEAQMAVLRHRLNNALQLFEGLLMVMEAAPEKAAEYVSKIKERRAQQEQAEATEKAAIQAAYLAASNAPPEE</sequence>
<accession>A0A975CYG9</accession>
<reference evidence="2" key="2">
    <citation type="submission" date="2021-04" db="EMBL/GenBank/DDBJ databases">
        <title>Isolation and genomic analysis of the ibuprofen-degrading bacterium Sphingomonas strain MPO218.</title>
        <authorList>
            <person name="Aulestia M."/>
            <person name="Flores A."/>
            <person name="Mangas E.L."/>
            <person name="Perez-Pulido A.J."/>
            <person name="Santero E."/>
            <person name="Camacho E.M."/>
        </authorList>
    </citation>
    <scope>NUCLEOTIDE SEQUENCE</scope>
    <source>
        <strain evidence="2">MPO218</strain>
    </source>
</reference>
<dbReference type="Proteomes" id="UP000664914">
    <property type="component" value="Chromosome"/>
</dbReference>
<evidence type="ECO:0000313" key="3">
    <source>
        <dbReference type="Proteomes" id="UP000664914"/>
    </source>
</evidence>
<protein>
    <submittedName>
        <fullName evidence="2">Uncharacterized protein</fullName>
    </submittedName>
</protein>
<organism evidence="2 3">
    <name type="scientific">Rhizorhabdus wittichii</name>
    <dbReference type="NCBI Taxonomy" id="160791"/>
    <lineage>
        <taxon>Bacteria</taxon>
        <taxon>Pseudomonadati</taxon>
        <taxon>Pseudomonadota</taxon>
        <taxon>Alphaproteobacteria</taxon>
        <taxon>Sphingomonadales</taxon>
        <taxon>Sphingomonadaceae</taxon>
        <taxon>Rhizorhabdus</taxon>
    </lineage>
</organism>
<keyword evidence="1" id="KW-1133">Transmembrane helix</keyword>
<gene>
    <name evidence="2" type="ORF">HRJ34_14950</name>
</gene>
<feature type="transmembrane region" description="Helical" evidence="1">
    <location>
        <begin position="12"/>
        <end position="34"/>
    </location>
</feature>
<dbReference type="RefSeq" id="WP_208631654.1">
    <property type="nucleotide sequence ID" value="NZ_CP059319.1"/>
</dbReference>
<reference evidence="2" key="1">
    <citation type="submission" date="2020-07" db="EMBL/GenBank/DDBJ databases">
        <authorList>
            <person name="Camacho E."/>
        </authorList>
    </citation>
    <scope>NUCLEOTIDE SEQUENCE</scope>
    <source>
        <strain evidence="2">MPO218</strain>
    </source>
</reference>